<name>A0A9D4DLE2_DREPO</name>
<reference evidence="1" key="1">
    <citation type="journal article" date="2019" name="bioRxiv">
        <title>The Genome of the Zebra Mussel, Dreissena polymorpha: A Resource for Invasive Species Research.</title>
        <authorList>
            <person name="McCartney M.A."/>
            <person name="Auch B."/>
            <person name="Kono T."/>
            <person name="Mallez S."/>
            <person name="Zhang Y."/>
            <person name="Obille A."/>
            <person name="Becker A."/>
            <person name="Abrahante J.E."/>
            <person name="Garbe J."/>
            <person name="Badalamenti J.P."/>
            <person name="Herman A."/>
            <person name="Mangelson H."/>
            <person name="Liachko I."/>
            <person name="Sullivan S."/>
            <person name="Sone E.D."/>
            <person name="Koren S."/>
            <person name="Silverstein K.A.T."/>
            <person name="Beckman K.B."/>
            <person name="Gohl D.M."/>
        </authorList>
    </citation>
    <scope>NUCLEOTIDE SEQUENCE</scope>
    <source>
        <strain evidence="1">Duluth1</strain>
        <tissue evidence="1">Whole animal</tissue>
    </source>
</reference>
<reference evidence="1" key="2">
    <citation type="submission" date="2020-11" db="EMBL/GenBank/DDBJ databases">
        <authorList>
            <person name="McCartney M.A."/>
            <person name="Auch B."/>
            <person name="Kono T."/>
            <person name="Mallez S."/>
            <person name="Becker A."/>
            <person name="Gohl D.M."/>
            <person name="Silverstein K.A.T."/>
            <person name="Koren S."/>
            <person name="Bechman K.B."/>
            <person name="Herman A."/>
            <person name="Abrahante J.E."/>
            <person name="Garbe J."/>
        </authorList>
    </citation>
    <scope>NUCLEOTIDE SEQUENCE</scope>
    <source>
        <strain evidence="1">Duluth1</strain>
        <tissue evidence="1">Whole animal</tissue>
    </source>
</reference>
<dbReference type="Proteomes" id="UP000828390">
    <property type="component" value="Unassembled WGS sequence"/>
</dbReference>
<proteinExistence type="predicted"/>
<dbReference type="EMBL" id="JAIWYP010000010">
    <property type="protein sequence ID" value="KAH3749734.1"/>
    <property type="molecule type" value="Genomic_DNA"/>
</dbReference>
<evidence type="ECO:0000313" key="2">
    <source>
        <dbReference type="Proteomes" id="UP000828390"/>
    </source>
</evidence>
<dbReference type="AlphaFoldDB" id="A0A9D4DLE2"/>
<accession>A0A9D4DLE2</accession>
<evidence type="ECO:0000313" key="1">
    <source>
        <dbReference type="EMBL" id="KAH3749734.1"/>
    </source>
</evidence>
<gene>
    <name evidence="1" type="ORF">DPMN_184244</name>
</gene>
<sequence>MEYHNYLFKKHETLGTENINKWPFSTVNAQEKCQEHRKAKLTGFCEDYSELMSAMSTISTTMLAFNATYY</sequence>
<keyword evidence="2" id="KW-1185">Reference proteome</keyword>
<organism evidence="1 2">
    <name type="scientific">Dreissena polymorpha</name>
    <name type="common">Zebra mussel</name>
    <name type="synonym">Mytilus polymorpha</name>
    <dbReference type="NCBI Taxonomy" id="45954"/>
    <lineage>
        <taxon>Eukaryota</taxon>
        <taxon>Metazoa</taxon>
        <taxon>Spiralia</taxon>
        <taxon>Lophotrochozoa</taxon>
        <taxon>Mollusca</taxon>
        <taxon>Bivalvia</taxon>
        <taxon>Autobranchia</taxon>
        <taxon>Heteroconchia</taxon>
        <taxon>Euheterodonta</taxon>
        <taxon>Imparidentia</taxon>
        <taxon>Neoheterodontei</taxon>
        <taxon>Myida</taxon>
        <taxon>Dreissenoidea</taxon>
        <taxon>Dreissenidae</taxon>
        <taxon>Dreissena</taxon>
    </lineage>
</organism>
<protein>
    <submittedName>
        <fullName evidence="1">Uncharacterized protein</fullName>
    </submittedName>
</protein>
<comment type="caution">
    <text evidence="1">The sequence shown here is derived from an EMBL/GenBank/DDBJ whole genome shotgun (WGS) entry which is preliminary data.</text>
</comment>